<evidence type="ECO:0000256" key="3">
    <source>
        <dbReference type="SAM" id="MobiDB-lite"/>
    </source>
</evidence>
<sequence length="401" mass="42869">MSTSSLSMASTSTTCSSSLCHKISNFSITPSLPTHLQPQFKPLKLKAHFPKLSRLSSLHHFRRSFSALDGLQVEEGNESSEEEDPQAELLEGEEEVEEEEPKESGPESDAGRLYVGNLPYAMTSTQLSEIFGEAGTVTYTEIIYDRVTDRSRGFGFVTMANVEEAQEAIRMFDGSQVGGRTVRVNFPEVPRGGERAILGPKIRNTGYKIYIDSPNKIYAGNLGWGLTSQGLKDAFEGQPGLLGAKVIYERGSGRSRGFGFVTFDTAANAEAAVTAMNGVEVDGRPLRLNMASERARTVTVAPPPALETTTEDTTDSSELVSPPASDTNAEDTTESSELVSSPASETTAEDTTDSSELVSPPASDTNAEDTTESSELVSSLASETTAEDTTDGSKLVSSVSI</sequence>
<feature type="compositionally biased region" description="Acidic residues" evidence="3">
    <location>
        <begin position="75"/>
        <end position="101"/>
    </location>
</feature>
<evidence type="ECO:0000313" key="6">
    <source>
        <dbReference type="Proteomes" id="UP001457282"/>
    </source>
</evidence>
<keyword evidence="6" id="KW-1185">Reference proteome</keyword>
<evidence type="ECO:0000256" key="1">
    <source>
        <dbReference type="ARBA" id="ARBA00022884"/>
    </source>
</evidence>
<dbReference type="InterPro" id="IPR050502">
    <property type="entry name" value="Euk_RNA-bind_prot"/>
</dbReference>
<dbReference type="PROSITE" id="PS50102">
    <property type="entry name" value="RRM"/>
    <property type="match status" value="2"/>
</dbReference>
<dbReference type="InterPro" id="IPR012677">
    <property type="entry name" value="Nucleotide-bd_a/b_plait_sf"/>
</dbReference>
<protein>
    <recommendedName>
        <fullName evidence="4">RRM domain-containing protein</fullName>
    </recommendedName>
</protein>
<feature type="domain" description="RRM" evidence="4">
    <location>
        <begin position="111"/>
        <end position="189"/>
    </location>
</feature>
<dbReference type="SUPFAM" id="SSF54928">
    <property type="entry name" value="RNA-binding domain, RBD"/>
    <property type="match status" value="1"/>
</dbReference>
<dbReference type="CDD" id="cd21609">
    <property type="entry name" value="RRM1_PSRP2_like"/>
    <property type="match status" value="1"/>
</dbReference>
<feature type="domain" description="RRM" evidence="4">
    <location>
        <begin position="215"/>
        <end position="293"/>
    </location>
</feature>
<dbReference type="EMBL" id="JBEDUW010000006">
    <property type="protein sequence ID" value="KAK9921480.1"/>
    <property type="molecule type" value="Genomic_DNA"/>
</dbReference>
<name>A0AAW1WDK0_RUBAR</name>
<dbReference type="Pfam" id="PF00076">
    <property type="entry name" value="RRM_1"/>
    <property type="match status" value="2"/>
</dbReference>
<dbReference type="GO" id="GO:0009535">
    <property type="term" value="C:chloroplast thylakoid membrane"/>
    <property type="evidence" value="ECO:0007669"/>
    <property type="project" value="TreeGrafter"/>
</dbReference>
<dbReference type="GO" id="GO:1901259">
    <property type="term" value="P:chloroplast rRNA processing"/>
    <property type="evidence" value="ECO:0007669"/>
    <property type="project" value="TreeGrafter"/>
</dbReference>
<dbReference type="InterPro" id="IPR000504">
    <property type="entry name" value="RRM_dom"/>
</dbReference>
<dbReference type="PANTHER" id="PTHR48025">
    <property type="entry name" value="OS02G0815200 PROTEIN"/>
    <property type="match status" value="1"/>
</dbReference>
<evidence type="ECO:0000313" key="5">
    <source>
        <dbReference type="EMBL" id="KAK9921480.1"/>
    </source>
</evidence>
<reference evidence="5 6" key="1">
    <citation type="journal article" date="2023" name="G3 (Bethesda)">
        <title>A chromosome-length genome assembly and annotation of blackberry (Rubus argutus, cv. 'Hillquist').</title>
        <authorList>
            <person name="Bruna T."/>
            <person name="Aryal R."/>
            <person name="Dudchenko O."/>
            <person name="Sargent D.J."/>
            <person name="Mead D."/>
            <person name="Buti M."/>
            <person name="Cavallini A."/>
            <person name="Hytonen T."/>
            <person name="Andres J."/>
            <person name="Pham M."/>
            <person name="Weisz D."/>
            <person name="Mascagni F."/>
            <person name="Usai G."/>
            <person name="Natali L."/>
            <person name="Bassil N."/>
            <person name="Fernandez G.E."/>
            <person name="Lomsadze A."/>
            <person name="Armour M."/>
            <person name="Olukolu B."/>
            <person name="Poorten T."/>
            <person name="Britton C."/>
            <person name="Davik J."/>
            <person name="Ashrafi H."/>
            <person name="Aiden E.L."/>
            <person name="Borodovsky M."/>
            <person name="Worthington M."/>
        </authorList>
    </citation>
    <scope>NUCLEOTIDE SEQUENCE [LARGE SCALE GENOMIC DNA]</scope>
    <source>
        <strain evidence="5">PI 553951</strain>
    </source>
</reference>
<dbReference type="PANTHER" id="PTHR48025:SF11">
    <property type="entry name" value="RNA-BINDING PROTEIN CP33, CHLOROPLASTIC"/>
    <property type="match status" value="1"/>
</dbReference>
<dbReference type="SMART" id="SM00360">
    <property type="entry name" value="RRM"/>
    <property type="match status" value="2"/>
</dbReference>
<organism evidence="5 6">
    <name type="scientific">Rubus argutus</name>
    <name type="common">Southern blackberry</name>
    <dbReference type="NCBI Taxonomy" id="59490"/>
    <lineage>
        <taxon>Eukaryota</taxon>
        <taxon>Viridiplantae</taxon>
        <taxon>Streptophyta</taxon>
        <taxon>Embryophyta</taxon>
        <taxon>Tracheophyta</taxon>
        <taxon>Spermatophyta</taxon>
        <taxon>Magnoliopsida</taxon>
        <taxon>eudicotyledons</taxon>
        <taxon>Gunneridae</taxon>
        <taxon>Pentapetalae</taxon>
        <taxon>rosids</taxon>
        <taxon>fabids</taxon>
        <taxon>Rosales</taxon>
        <taxon>Rosaceae</taxon>
        <taxon>Rosoideae</taxon>
        <taxon>Rosoideae incertae sedis</taxon>
        <taxon>Rubus</taxon>
    </lineage>
</organism>
<proteinExistence type="predicted"/>
<dbReference type="Gene3D" id="3.30.70.330">
    <property type="match status" value="2"/>
</dbReference>
<comment type="caution">
    <text evidence="5">The sequence shown here is derived from an EMBL/GenBank/DDBJ whole genome shotgun (WGS) entry which is preliminary data.</text>
</comment>
<feature type="region of interest" description="Disordered" evidence="3">
    <location>
        <begin position="293"/>
        <end position="401"/>
    </location>
</feature>
<dbReference type="AlphaFoldDB" id="A0AAW1WDK0"/>
<dbReference type="GO" id="GO:0003729">
    <property type="term" value="F:mRNA binding"/>
    <property type="evidence" value="ECO:0007669"/>
    <property type="project" value="TreeGrafter"/>
</dbReference>
<evidence type="ECO:0000256" key="2">
    <source>
        <dbReference type="PROSITE-ProRule" id="PRU00176"/>
    </source>
</evidence>
<dbReference type="InterPro" id="IPR035979">
    <property type="entry name" value="RBD_domain_sf"/>
</dbReference>
<gene>
    <name evidence="5" type="ORF">M0R45_029989</name>
</gene>
<feature type="compositionally biased region" description="Low complexity" evidence="3">
    <location>
        <begin position="373"/>
        <end position="384"/>
    </location>
</feature>
<keyword evidence="1 2" id="KW-0694">RNA-binding</keyword>
<dbReference type="Proteomes" id="UP001457282">
    <property type="component" value="Unassembled WGS sequence"/>
</dbReference>
<accession>A0AAW1WDK0</accession>
<feature type="region of interest" description="Disordered" evidence="3">
    <location>
        <begin position="70"/>
        <end position="113"/>
    </location>
</feature>
<evidence type="ECO:0000259" key="4">
    <source>
        <dbReference type="PROSITE" id="PS50102"/>
    </source>
</evidence>